<sequence length="82" mass="9303">MRRQLRLNRLEIARTTLLSHSILDSHASSQASNDSNESGFDALIIATRFHPSDITMLLLQFLPIGRPFVIYSMFLQVDLTVT</sequence>
<name>A0A448X5I7_9PLAT</name>
<dbReference type="EMBL" id="CAAALY010096171">
    <property type="protein sequence ID" value="VEL28584.1"/>
    <property type="molecule type" value="Genomic_DNA"/>
</dbReference>
<protein>
    <submittedName>
        <fullName evidence="1">Uncharacterized protein</fullName>
    </submittedName>
</protein>
<dbReference type="AlphaFoldDB" id="A0A448X5I7"/>
<comment type="caution">
    <text evidence="1">The sequence shown here is derived from an EMBL/GenBank/DDBJ whole genome shotgun (WGS) entry which is preliminary data.</text>
</comment>
<gene>
    <name evidence="1" type="ORF">PXEA_LOCUS22024</name>
</gene>
<keyword evidence="2" id="KW-1185">Reference proteome</keyword>
<proteinExistence type="predicted"/>
<evidence type="ECO:0000313" key="2">
    <source>
        <dbReference type="Proteomes" id="UP000784294"/>
    </source>
</evidence>
<reference evidence="1" key="1">
    <citation type="submission" date="2018-11" db="EMBL/GenBank/DDBJ databases">
        <authorList>
            <consortium name="Pathogen Informatics"/>
        </authorList>
    </citation>
    <scope>NUCLEOTIDE SEQUENCE</scope>
</reference>
<dbReference type="OrthoDB" id="10254665at2759"/>
<evidence type="ECO:0000313" key="1">
    <source>
        <dbReference type="EMBL" id="VEL28584.1"/>
    </source>
</evidence>
<accession>A0A448X5I7</accession>
<dbReference type="Proteomes" id="UP000784294">
    <property type="component" value="Unassembled WGS sequence"/>
</dbReference>
<organism evidence="1 2">
    <name type="scientific">Protopolystoma xenopodis</name>
    <dbReference type="NCBI Taxonomy" id="117903"/>
    <lineage>
        <taxon>Eukaryota</taxon>
        <taxon>Metazoa</taxon>
        <taxon>Spiralia</taxon>
        <taxon>Lophotrochozoa</taxon>
        <taxon>Platyhelminthes</taxon>
        <taxon>Monogenea</taxon>
        <taxon>Polyopisthocotylea</taxon>
        <taxon>Polystomatidea</taxon>
        <taxon>Polystomatidae</taxon>
        <taxon>Protopolystoma</taxon>
    </lineage>
</organism>